<reference evidence="3" key="1">
    <citation type="submission" date="2016-10" db="EMBL/GenBank/DDBJ databases">
        <authorList>
            <person name="Varghese N."/>
            <person name="Submissions S."/>
        </authorList>
    </citation>
    <scope>NUCLEOTIDE SEQUENCE [LARGE SCALE GENOMIC DNA]</scope>
    <source>
        <strain evidence="3">DSM 44268</strain>
    </source>
</reference>
<name>A0A1G7QME1_9ACTN</name>
<feature type="transmembrane region" description="Helical" evidence="1">
    <location>
        <begin position="117"/>
        <end position="138"/>
    </location>
</feature>
<accession>A0A1G7QME1</accession>
<evidence type="ECO:0000313" key="3">
    <source>
        <dbReference type="Proteomes" id="UP000199406"/>
    </source>
</evidence>
<sequence length="164" mass="17488">MRRRRRSVTVPVPGRDVDDAVQRLAALAARQRVRRPRNPGDLRIRLRGGGRVRVGRLSGTNTVFPVLRGRLEAPPGGGVQLTGTVTENEATLLVLAGQVFGLLVSVVLLALSVSAGSVSGGLVTGGLALLFVVVVWGLQRVRRDFVSDADALLSALDRALGRRR</sequence>
<evidence type="ECO:0000313" key="2">
    <source>
        <dbReference type="EMBL" id="SDF99652.1"/>
    </source>
</evidence>
<gene>
    <name evidence="2" type="ORF">SAMN05660662_4091</name>
</gene>
<evidence type="ECO:0000256" key="1">
    <source>
        <dbReference type="SAM" id="Phobius"/>
    </source>
</evidence>
<dbReference type="EMBL" id="FNBT01000009">
    <property type="protein sequence ID" value="SDF99652.1"/>
    <property type="molecule type" value="Genomic_DNA"/>
</dbReference>
<dbReference type="RefSeq" id="WP_091770732.1">
    <property type="nucleotide sequence ID" value="NZ_FNBT01000009.1"/>
</dbReference>
<keyword evidence="1" id="KW-0472">Membrane</keyword>
<feature type="transmembrane region" description="Helical" evidence="1">
    <location>
        <begin position="90"/>
        <end position="111"/>
    </location>
</feature>
<dbReference type="STRING" id="1550231.SAMN05660662_4091"/>
<proteinExistence type="predicted"/>
<keyword evidence="1" id="KW-0812">Transmembrane</keyword>
<dbReference type="Proteomes" id="UP000199406">
    <property type="component" value="Unassembled WGS sequence"/>
</dbReference>
<dbReference type="AlphaFoldDB" id="A0A1G7QME1"/>
<protein>
    <submittedName>
        <fullName evidence="2">Uncharacterized protein</fullName>
    </submittedName>
</protein>
<organism evidence="2 3">
    <name type="scientific">Blastococcus aurantiacus</name>
    <dbReference type="NCBI Taxonomy" id="1550231"/>
    <lineage>
        <taxon>Bacteria</taxon>
        <taxon>Bacillati</taxon>
        <taxon>Actinomycetota</taxon>
        <taxon>Actinomycetes</taxon>
        <taxon>Geodermatophilales</taxon>
        <taxon>Geodermatophilaceae</taxon>
        <taxon>Blastococcus</taxon>
    </lineage>
</organism>
<keyword evidence="1" id="KW-1133">Transmembrane helix</keyword>
<keyword evidence="3" id="KW-1185">Reference proteome</keyword>